<organism evidence="3 4">
    <name type="scientific">Flavivirga spongiicola</name>
    <dbReference type="NCBI Taxonomy" id="421621"/>
    <lineage>
        <taxon>Bacteria</taxon>
        <taxon>Pseudomonadati</taxon>
        <taxon>Bacteroidota</taxon>
        <taxon>Flavobacteriia</taxon>
        <taxon>Flavobacteriales</taxon>
        <taxon>Flavobacteriaceae</taxon>
        <taxon>Flavivirga</taxon>
    </lineage>
</organism>
<comment type="caution">
    <text evidence="3">The sequence shown here is derived from an EMBL/GenBank/DDBJ whole genome shotgun (WGS) entry which is preliminary data.</text>
</comment>
<dbReference type="SUPFAM" id="SSF54427">
    <property type="entry name" value="NTF2-like"/>
    <property type="match status" value="1"/>
</dbReference>
<evidence type="ECO:0000256" key="1">
    <source>
        <dbReference type="SAM" id="SignalP"/>
    </source>
</evidence>
<dbReference type="Proteomes" id="UP001337305">
    <property type="component" value="Unassembled WGS sequence"/>
</dbReference>
<feature type="signal peptide" evidence="1">
    <location>
        <begin position="1"/>
        <end position="21"/>
    </location>
</feature>
<evidence type="ECO:0000313" key="4">
    <source>
        <dbReference type="Proteomes" id="UP001337305"/>
    </source>
</evidence>
<feature type="chain" id="PRO_5046552325" evidence="1">
    <location>
        <begin position="22"/>
        <end position="171"/>
    </location>
</feature>
<gene>
    <name evidence="3" type="ORF">N1F79_23560</name>
</gene>
<reference evidence="3 4" key="1">
    <citation type="submission" date="2022-09" db="EMBL/GenBank/DDBJ databases">
        <title>Genome sequencing of Flavivirga sp. MEBiC05379.</title>
        <authorList>
            <person name="Oh H.-M."/>
            <person name="Kwon K.K."/>
            <person name="Park M.J."/>
            <person name="Yang S.-H."/>
        </authorList>
    </citation>
    <scope>NUCLEOTIDE SEQUENCE [LARGE SCALE GENOMIC DNA]</scope>
    <source>
        <strain evidence="3 4">MEBiC05379</strain>
    </source>
</reference>
<name>A0ABU7XZG4_9FLAO</name>
<dbReference type="RefSeq" id="WP_303308397.1">
    <property type="nucleotide sequence ID" value="NZ_JAODOP010000004.1"/>
</dbReference>
<keyword evidence="4" id="KW-1185">Reference proteome</keyword>
<sequence>MKLLTTYIISLFLLLGSKTIAQNINDLEAINSQVWSNFTKSFESLDYQLFESLHSNDLIRVNKDIKSIKTKEAYLNGYKNRWENTSLKQTISFRFLERFSKDGMSSERGIYKFTRDLNTENEKSYYGKFHVILKKEENLWKILIDYDSTENESINETHYNNAFALDDFEKY</sequence>
<protein>
    <submittedName>
        <fullName evidence="3">Nuclear transport factor 2 family protein</fullName>
    </submittedName>
</protein>
<accession>A0ABU7XZG4</accession>
<keyword evidence="1" id="KW-0732">Signal</keyword>
<feature type="domain" description="DUF4440" evidence="2">
    <location>
        <begin position="34"/>
        <end position="142"/>
    </location>
</feature>
<evidence type="ECO:0000313" key="3">
    <source>
        <dbReference type="EMBL" id="MEF3836121.1"/>
    </source>
</evidence>
<evidence type="ECO:0000259" key="2">
    <source>
        <dbReference type="Pfam" id="PF14534"/>
    </source>
</evidence>
<dbReference type="InterPro" id="IPR027843">
    <property type="entry name" value="DUF4440"/>
</dbReference>
<dbReference type="EMBL" id="JAODOP010000004">
    <property type="protein sequence ID" value="MEF3836121.1"/>
    <property type="molecule type" value="Genomic_DNA"/>
</dbReference>
<dbReference type="Gene3D" id="3.10.450.50">
    <property type="match status" value="1"/>
</dbReference>
<dbReference type="Pfam" id="PF14534">
    <property type="entry name" value="DUF4440"/>
    <property type="match status" value="1"/>
</dbReference>
<dbReference type="InterPro" id="IPR032710">
    <property type="entry name" value="NTF2-like_dom_sf"/>
</dbReference>
<proteinExistence type="predicted"/>